<evidence type="ECO:0000313" key="3">
    <source>
        <dbReference type="RefSeq" id="XP_013422122.1"/>
    </source>
</evidence>
<gene>
    <name evidence="3" type="primary">LOC106182043</name>
</gene>
<dbReference type="Pfam" id="PF12836">
    <property type="entry name" value="HHH_3"/>
    <property type="match status" value="1"/>
</dbReference>
<organism evidence="2 3">
    <name type="scientific">Lingula anatina</name>
    <name type="common">Brachiopod</name>
    <name type="synonym">Lingula unguis</name>
    <dbReference type="NCBI Taxonomy" id="7574"/>
    <lineage>
        <taxon>Eukaryota</taxon>
        <taxon>Metazoa</taxon>
        <taxon>Spiralia</taxon>
        <taxon>Lophotrochozoa</taxon>
        <taxon>Brachiopoda</taxon>
        <taxon>Linguliformea</taxon>
        <taxon>Lingulata</taxon>
        <taxon>Lingulida</taxon>
        <taxon>Linguloidea</taxon>
        <taxon>Lingulidae</taxon>
        <taxon>Lingula</taxon>
    </lineage>
</organism>
<reference evidence="3" key="1">
    <citation type="submission" date="2025-08" db="UniProtKB">
        <authorList>
            <consortium name="RefSeq"/>
        </authorList>
    </citation>
    <scope>IDENTIFICATION</scope>
    <source>
        <tissue evidence="3">Gonads</tissue>
    </source>
</reference>
<dbReference type="Gene3D" id="1.10.150.280">
    <property type="entry name" value="AF1531-like domain"/>
    <property type="match status" value="1"/>
</dbReference>
<keyword evidence="2" id="KW-1185">Reference proteome</keyword>
<dbReference type="SUPFAM" id="SSF47781">
    <property type="entry name" value="RuvA domain 2-like"/>
    <property type="match status" value="1"/>
</dbReference>
<feature type="compositionally biased region" description="Basic and acidic residues" evidence="1">
    <location>
        <begin position="169"/>
        <end position="193"/>
    </location>
</feature>
<feature type="region of interest" description="Disordered" evidence="1">
    <location>
        <begin position="169"/>
        <end position="201"/>
    </location>
</feature>
<accession>A0A1S3KHZ9</accession>
<dbReference type="RefSeq" id="XP_013422122.1">
    <property type="nucleotide sequence ID" value="XM_013566668.1"/>
</dbReference>
<dbReference type="GeneID" id="106182043"/>
<dbReference type="AlphaFoldDB" id="A0A1S3KHZ9"/>
<dbReference type="InterPro" id="IPR010994">
    <property type="entry name" value="RuvA_2-like"/>
</dbReference>
<evidence type="ECO:0000256" key="1">
    <source>
        <dbReference type="SAM" id="MobiDB-lite"/>
    </source>
</evidence>
<sequence length="201" mass="22913">MASGSVESSVVLNVQTASETELKNLKGIGPVKAHRLVSLRNQKGKLLLSDLEEITGISVADWQKWEKKGIVILGVMKEKDEGSKVGDEKKEEIVNWEEKYRKLMERVKVQNEMISNLRDEVEEAGEKIEFLSSELEMNDAKVKKLEVENPEMAIDYKKLKQERNALENEKNALEDEKSVLENEKKSHKFDQRDSIISANGK</sequence>
<protein>
    <submittedName>
        <fullName evidence="3">Uncharacterized protein LOC106182043</fullName>
    </submittedName>
</protein>
<proteinExistence type="predicted"/>
<dbReference type="InParanoid" id="A0A1S3KHZ9"/>
<dbReference type="Proteomes" id="UP000085678">
    <property type="component" value="Unplaced"/>
</dbReference>
<evidence type="ECO:0000313" key="2">
    <source>
        <dbReference type="Proteomes" id="UP000085678"/>
    </source>
</evidence>
<name>A0A1S3KHZ9_LINAN</name>
<dbReference type="KEGG" id="lak:106182043"/>